<dbReference type="Proteomes" id="UP000625711">
    <property type="component" value="Unassembled WGS sequence"/>
</dbReference>
<evidence type="ECO:0000313" key="3">
    <source>
        <dbReference type="Proteomes" id="UP000625711"/>
    </source>
</evidence>
<protein>
    <submittedName>
        <fullName evidence="2">Uncharacterized protein</fullName>
    </submittedName>
</protein>
<feature type="region of interest" description="Disordered" evidence="1">
    <location>
        <begin position="1"/>
        <end position="20"/>
    </location>
</feature>
<evidence type="ECO:0000313" key="2">
    <source>
        <dbReference type="EMBL" id="KAF7283732.1"/>
    </source>
</evidence>
<dbReference type="AlphaFoldDB" id="A0A834IRP4"/>
<evidence type="ECO:0000256" key="1">
    <source>
        <dbReference type="SAM" id="MobiDB-lite"/>
    </source>
</evidence>
<sequence length="130" mass="14474">MTQYKKSFSTLDTRRRRDTPTIHDLISQTNTKDTPHVSILPPDVDLGSNPTYRVTRRLAITEGVDGRARYRLDEANAATVSSANLHQDLVISRILVTIGAKKRLSRGDVVVGAVRFSNLSDPLPVFVLFL</sequence>
<comment type="caution">
    <text evidence="2">The sequence shown here is derived from an EMBL/GenBank/DDBJ whole genome shotgun (WGS) entry which is preliminary data.</text>
</comment>
<gene>
    <name evidence="2" type="ORF">GWI33_022986</name>
</gene>
<reference evidence="2" key="1">
    <citation type="submission" date="2020-08" db="EMBL/GenBank/DDBJ databases">
        <title>Genome sequencing and assembly of the red palm weevil Rhynchophorus ferrugineus.</title>
        <authorList>
            <person name="Dias G.B."/>
            <person name="Bergman C.M."/>
            <person name="Manee M."/>
        </authorList>
    </citation>
    <scope>NUCLEOTIDE SEQUENCE</scope>
    <source>
        <strain evidence="2">AA-2017</strain>
        <tissue evidence="2">Whole larva</tissue>
    </source>
</reference>
<name>A0A834IRP4_RHYFE</name>
<dbReference type="EMBL" id="JAACXV010000088">
    <property type="protein sequence ID" value="KAF7283732.1"/>
    <property type="molecule type" value="Genomic_DNA"/>
</dbReference>
<accession>A0A834IRP4</accession>
<organism evidence="2 3">
    <name type="scientific">Rhynchophorus ferrugineus</name>
    <name type="common">Red palm weevil</name>
    <name type="synonym">Curculio ferrugineus</name>
    <dbReference type="NCBI Taxonomy" id="354439"/>
    <lineage>
        <taxon>Eukaryota</taxon>
        <taxon>Metazoa</taxon>
        <taxon>Ecdysozoa</taxon>
        <taxon>Arthropoda</taxon>
        <taxon>Hexapoda</taxon>
        <taxon>Insecta</taxon>
        <taxon>Pterygota</taxon>
        <taxon>Neoptera</taxon>
        <taxon>Endopterygota</taxon>
        <taxon>Coleoptera</taxon>
        <taxon>Polyphaga</taxon>
        <taxon>Cucujiformia</taxon>
        <taxon>Curculionidae</taxon>
        <taxon>Dryophthorinae</taxon>
        <taxon>Rhynchophorus</taxon>
    </lineage>
</organism>
<keyword evidence="3" id="KW-1185">Reference proteome</keyword>
<proteinExistence type="predicted"/>